<evidence type="ECO:0000256" key="11">
    <source>
        <dbReference type="ARBA" id="ARBA00037924"/>
    </source>
</evidence>
<evidence type="ECO:0000256" key="5">
    <source>
        <dbReference type="ARBA" id="ARBA00022832"/>
    </source>
</evidence>
<evidence type="ECO:0000313" key="17">
    <source>
        <dbReference type="Proteomes" id="UP000198977"/>
    </source>
</evidence>
<dbReference type="EMBL" id="FOMW01000052">
    <property type="protein sequence ID" value="SFF28842.1"/>
    <property type="molecule type" value="Genomic_DNA"/>
</dbReference>
<reference evidence="16 17" key="1">
    <citation type="submission" date="2016-10" db="EMBL/GenBank/DDBJ databases">
        <authorList>
            <person name="de Groot N.N."/>
        </authorList>
    </citation>
    <scope>NUCLEOTIDE SEQUENCE [LARGE SCALE GENOMIC DNA]</scope>
    <source>
        <strain evidence="16 17">DSM 11443</strain>
    </source>
</reference>
<dbReference type="GO" id="GO:0010124">
    <property type="term" value="P:phenylacetate catabolic process"/>
    <property type="evidence" value="ECO:0007669"/>
    <property type="project" value="TreeGrafter"/>
</dbReference>
<evidence type="ECO:0000256" key="3">
    <source>
        <dbReference type="ARBA" id="ARBA00022679"/>
    </source>
</evidence>
<evidence type="ECO:0000256" key="7">
    <source>
        <dbReference type="ARBA" id="ARBA00023098"/>
    </source>
</evidence>
<comment type="similarity">
    <text evidence="2 13">Belongs to the thiolase-like superfamily. Thiolase family.</text>
</comment>
<name>A0A1I2HGK4_9RHOB</name>
<dbReference type="GO" id="GO:0042619">
    <property type="term" value="P:poly-hydroxybutyrate biosynthetic process"/>
    <property type="evidence" value="ECO:0007669"/>
    <property type="project" value="UniProtKB-KW"/>
</dbReference>
<dbReference type="InterPro" id="IPR016039">
    <property type="entry name" value="Thiolase-like"/>
</dbReference>
<dbReference type="InterPro" id="IPR002155">
    <property type="entry name" value="Thiolase"/>
</dbReference>
<dbReference type="AlphaFoldDB" id="A0A1I2HGK4"/>
<feature type="domain" description="Thiolase C-terminal" evidence="15">
    <location>
        <begin position="273"/>
        <end position="391"/>
    </location>
</feature>
<evidence type="ECO:0000256" key="8">
    <source>
        <dbReference type="ARBA" id="ARBA00023140"/>
    </source>
</evidence>
<evidence type="ECO:0000256" key="10">
    <source>
        <dbReference type="ARBA" id="ARBA00024073"/>
    </source>
</evidence>
<dbReference type="Pfam" id="PF00108">
    <property type="entry name" value="Thiolase_N"/>
    <property type="match status" value="1"/>
</dbReference>
<dbReference type="GO" id="GO:0003988">
    <property type="term" value="F:acetyl-CoA C-acyltransferase activity"/>
    <property type="evidence" value="ECO:0007669"/>
    <property type="project" value="UniProtKB-EC"/>
</dbReference>
<dbReference type="FunFam" id="3.40.47.10:FF:000010">
    <property type="entry name" value="Acetyl-CoA acetyltransferase (Thiolase)"/>
    <property type="match status" value="1"/>
</dbReference>
<sequence length="394" mass="40839">MREAVIVSFARTPIGLAFKGSLNNIKSPSLAAHAIAAAVSRAGIDPGEVEDLVIGSVLTAGTAAMNLGRLAALAAGLPVSVAGQTVDRQCASGLQAIAIAAGQIVQGGMEVVIAAGQENISAIQTPYFDWAFRERDAGVTAHQPMAYLPMLDTAEAVAKTWNVSREAQDAFALQSQMRTAAAQLAGRFDAEIVPISATRLLKDKATGEVGEVHVTLARDEGNRPQTTADGLAALKPVRDGGVVTAGTASQLSDGAAAMVLMERRAAERRNLPILGIFRMMAVTGCPPEQMGIGPIHAVPRLLERAGRRVADIDLWELNEAFAAQALPCIDQLGLDPARVNVDGGAISVGHPYGMTGLRLAGHALIEGRRRAATQAVVTMCVGGGMGAAGFFEIA</sequence>
<feature type="active site" description="Proton acceptor" evidence="12">
    <location>
        <position position="350"/>
    </location>
</feature>
<feature type="active site" description="Proton acceptor" evidence="12">
    <location>
        <position position="380"/>
    </location>
</feature>
<dbReference type="SUPFAM" id="SSF53901">
    <property type="entry name" value="Thiolase-like"/>
    <property type="match status" value="2"/>
</dbReference>
<dbReference type="Proteomes" id="UP000198977">
    <property type="component" value="Unassembled WGS sequence"/>
</dbReference>
<dbReference type="OrthoDB" id="9764638at2"/>
<evidence type="ECO:0000256" key="13">
    <source>
        <dbReference type="RuleBase" id="RU003557"/>
    </source>
</evidence>
<dbReference type="EC" id="2.3.1.16" evidence="10"/>
<keyword evidence="8" id="KW-0576">Peroxisome</keyword>
<dbReference type="InterPro" id="IPR020610">
    <property type="entry name" value="Thiolase_AS"/>
</dbReference>
<dbReference type="NCBIfam" id="TIGR01930">
    <property type="entry name" value="AcCoA-C-Actrans"/>
    <property type="match status" value="1"/>
</dbReference>
<dbReference type="Pfam" id="PF02803">
    <property type="entry name" value="Thiolase_C"/>
    <property type="match status" value="1"/>
</dbReference>
<organism evidence="16 17">
    <name type="scientific">Sulfitobacter brevis</name>
    <dbReference type="NCBI Taxonomy" id="74348"/>
    <lineage>
        <taxon>Bacteria</taxon>
        <taxon>Pseudomonadati</taxon>
        <taxon>Pseudomonadota</taxon>
        <taxon>Alphaproteobacteria</taxon>
        <taxon>Rhodobacterales</taxon>
        <taxon>Roseobacteraceae</taxon>
        <taxon>Sulfitobacter</taxon>
    </lineage>
</organism>
<dbReference type="InterPro" id="IPR020617">
    <property type="entry name" value="Thiolase_C"/>
</dbReference>
<protein>
    <recommendedName>
        <fullName evidence="10">acetyl-CoA C-acyltransferase</fullName>
        <ecNumber evidence="10">2.3.1.16</ecNumber>
    </recommendedName>
</protein>
<keyword evidence="5" id="KW-0276">Fatty acid metabolism</keyword>
<keyword evidence="3 13" id="KW-0808">Transferase</keyword>
<dbReference type="Gene3D" id="3.40.47.10">
    <property type="match status" value="1"/>
</dbReference>
<dbReference type="CDD" id="cd00751">
    <property type="entry name" value="thiolase"/>
    <property type="match status" value="1"/>
</dbReference>
<evidence type="ECO:0000256" key="1">
    <source>
        <dbReference type="ARBA" id="ARBA00004275"/>
    </source>
</evidence>
<dbReference type="GO" id="GO:0006635">
    <property type="term" value="P:fatty acid beta-oxidation"/>
    <property type="evidence" value="ECO:0007669"/>
    <property type="project" value="TreeGrafter"/>
</dbReference>
<feature type="domain" description="Thiolase N-terminal" evidence="14">
    <location>
        <begin position="5"/>
        <end position="263"/>
    </location>
</feature>
<comment type="subcellular location">
    <subcellularLocation>
        <location evidence="1">Peroxisome</location>
    </subcellularLocation>
</comment>
<dbReference type="InterPro" id="IPR020616">
    <property type="entry name" value="Thiolase_N"/>
</dbReference>
<evidence type="ECO:0000256" key="4">
    <source>
        <dbReference type="ARBA" id="ARBA00022752"/>
    </source>
</evidence>
<dbReference type="GO" id="GO:0005737">
    <property type="term" value="C:cytoplasm"/>
    <property type="evidence" value="ECO:0007669"/>
    <property type="project" value="UniProtKB-ARBA"/>
</dbReference>
<keyword evidence="7" id="KW-0443">Lipid metabolism</keyword>
<dbReference type="PROSITE" id="PS00099">
    <property type="entry name" value="THIOLASE_3"/>
    <property type="match status" value="1"/>
</dbReference>
<accession>A0A1I2HGK4</accession>
<evidence type="ECO:0000259" key="15">
    <source>
        <dbReference type="Pfam" id="PF02803"/>
    </source>
</evidence>
<dbReference type="STRING" id="74348.SAMN04488523_1524"/>
<keyword evidence="17" id="KW-1185">Reference proteome</keyword>
<proteinExistence type="inferred from homology"/>
<dbReference type="RefSeq" id="WP_093925648.1">
    <property type="nucleotide sequence ID" value="NZ_FOMW01000052.1"/>
</dbReference>
<evidence type="ECO:0000256" key="2">
    <source>
        <dbReference type="ARBA" id="ARBA00010982"/>
    </source>
</evidence>
<comment type="pathway">
    <text evidence="11">Metabolic intermediate biosynthesis; (R)-mevalonate biosynthesis; (R)-mevalonate from acetyl-CoA: step 1/3.</text>
</comment>
<dbReference type="InterPro" id="IPR020613">
    <property type="entry name" value="Thiolase_CS"/>
</dbReference>
<dbReference type="InterPro" id="IPR050215">
    <property type="entry name" value="Thiolase-like_sf_Thiolase"/>
</dbReference>
<keyword evidence="9 13" id="KW-0012">Acyltransferase</keyword>
<feature type="active site" description="Acyl-thioester intermediate" evidence="12">
    <location>
        <position position="90"/>
    </location>
</feature>
<dbReference type="PANTHER" id="PTHR43853">
    <property type="entry name" value="3-KETOACYL-COA THIOLASE, PEROXISOMAL"/>
    <property type="match status" value="1"/>
</dbReference>
<evidence type="ECO:0000313" key="16">
    <source>
        <dbReference type="EMBL" id="SFF28842.1"/>
    </source>
</evidence>
<evidence type="ECO:0000256" key="12">
    <source>
        <dbReference type="PIRSR" id="PIRSR000429-1"/>
    </source>
</evidence>
<dbReference type="PROSITE" id="PS00737">
    <property type="entry name" value="THIOLASE_2"/>
    <property type="match status" value="1"/>
</dbReference>
<keyword evidence="6" id="KW-0809">Transit peptide</keyword>
<gene>
    <name evidence="16" type="ORF">SAMN04488523_1524</name>
</gene>
<keyword evidence="4" id="KW-0583">PHB biosynthesis</keyword>
<dbReference type="PANTHER" id="PTHR43853:SF8">
    <property type="entry name" value="3-KETOACYL-COA THIOLASE, PEROXISOMAL"/>
    <property type="match status" value="1"/>
</dbReference>
<evidence type="ECO:0000259" key="14">
    <source>
        <dbReference type="Pfam" id="PF00108"/>
    </source>
</evidence>
<evidence type="ECO:0000256" key="9">
    <source>
        <dbReference type="ARBA" id="ARBA00023315"/>
    </source>
</evidence>
<dbReference type="PIRSF" id="PIRSF000429">
    <property type="entry name" value="Ac-CoA_Ac_transf"/>
    <property type="match status" value="1"/>
</dbReference>
<evidence type="ECO:0000256" key="6">
    <source>
        <dbReference type="ARBA" id="ARBA00022946"/>
    </source>
</evidence>